<proteinExistence type="predicted"/>
<protein>
    <recommendedName>
        <fullName evidence="5">Lipoprotein</fullName>
    </recommendedName>
</protein>
<dbReference type="STRING" id="1408250.Q760_08570"/>
<feature type="compositionally biased region" description="Low complexity" evidence="1">
    <location>
        <begin position="37"/>
        <end position="64"/>
    </location>
</feature>
<feature type="signal peptide" evidence="2">
    <location>
        <begin position="1"/>
        <end position="25"/>
    </location>
</feature>
<evidence type="ECO:0008006" key="5">
    <source>
        <dbReference type="Google" id="ProtNLM"/>
    </source>
</evidence>
<gene>
    <name evidence="3" type="ORF">Q760_08570</name>
</gene>
<organism evidence="3 4">
    <name type="scientific">Cellulomonas cellasea DSM 20118</name>
    <dbReference type="NCBI Taxonomy" id="1408250"/>
    <lineage>
        <taxon>Bacteria</taxon>
        <taxon>Bacillati</taxon>
        <taxon>Actinomycetota</taxon>
        <taxon>Actinomycetes</taxon>
        <taxon>Micrococcales</taxon>
        <taxon>Cellulomonadaceae</taxon>
        <taxon>Cellulomonas</taxon>
    </lineage>
</organism>
<evidence type="ECO:0000256" key="1">
    <source>
        <dbReference type="SAM" id="MobiDB-lite"/>
    </source>
</evidence>
<evidence type="ECO:0000313" key="3">
    <source>
        <dbReference type="EMBL" id="KGM03229.1"/>
    </source>
</evidence>
<evidence type="ECO:0000313" key="4">
    <source>
        <dbReference type="Proteomes" id="UP000029833"/>
    </source>
</evidence>
<keyword evidence="2" id="KW-0732">Signal</keyword>
<dbReference type="PROSITE" id="PS51257">
    <property type="entry name" value="PROKAR_LIPOPROTEIN"/>
    <property type="match status" value="1"/>
</dbReference>
<comment type="caution">
    <text evidence="3">The sequence shown here is derived from an EMBL/GenBank/DDBJ whole genome shotgun (WGS) entry which is preliminary data.</text>
</comment>
<dbReference type="EMBL" id="AXNT01000021">
    <property type="protein sequence ID" value="KGM03229.1"/>
    <property type="molecule type" value="Genomic_DNA"/>
</dbReference>
<sequence>MTRRSPGRPARAALLTLLAVGSLVACTGPDPAPAPTTAPTASSAPSTPAATASEPAAPAPTADALTFHPEGRIDDFPPNAPEADVVAHLTERLGAGPETLDAEYACDTAGQPGRLLGWPGLRVFVLTSDPEGGETAPYVGGWSLLDEEGGDPASATAEGLRIGDPEDRVAELYPSAVNGEPSADGQRWWYTRDDGGYTVIASDEGAGAVVGAIGSGFLCIAS</sequence>
<feature type="chain" id="PRO_5038747719" description="Lipoprotein" evidence="2">
    <location>
        <begin position="26"/>
        <end position="222"/>
    </location>
</feature>
<evidence type="ECO:0000256" key="2">
    <source>
        <dbReference type="SAM" id="SignalP"/>
    </source>
</evidence>
<reference evidence="3 4" key="1">
    <citation type="submission" date="2013-10" db="EMBL/GenBank/DDBJ databases">
        <authorList>
            <person name="Wang G."/>
            <person name="Zhuang W."/>
        </authorList>
    </citation>
    <scope>NUCLEOTIDE SEQUENCE [LARGE SCALE GENOMIC DNA]</scope>
    <source>
        <strain evidence="3 4">DSM 20118</strain>
    </source>
</reference>
<dbReference type="Proteomes" id="UP000029833">
    <property type="component" value="Unassembled WGS sequence"/>
</dbReference>
<name>A0A0A0BBF3_9CELL</name>
<dbReference type="RefSeq" id="WP_034626318.1">
    <property type="nucleotide sequence ID" value="NZ_AXNT01000021.1"/>
</dbReference>
<dbReference type="AlphaFoldDB" id="A0A0A0BBF3"/>
<feature type="region of interest" description="Disordered" evidence="1">
    <location>
        <begin position="30"/>
        <end position="81"/>
    </location>
</feature>
<accession>A0A0A0BBF3</accession>
<keyword evidence="4" id="KW-1185">Reference proteome</keyword>